<dbReference type="InParanoid" id="A0A0G4FX52"/>
<feature type="compositionally biased region" description="Acidic residues" evidence="2">
    <location>
        <begin position="27"/>
        <end position="43"/>
    </location>
</feature>
<evidence type="ECO:0000256" key="1">
    <source>
        <dbReference type="SAM" id="Coils"/>
    </source>
</evidence>
<dbReference type="Proteomes" id="UP000041254">
    <property type="component" value="Unassembled WGS sequence"/>
</dbReference>
<sequence length="511" mass="57713">MSSPRKQTVLRPLLWQRGWLGRMKEDSQEDTQEEEIPEELPDDADGRSDGVDLELGIHHGPSAGSVSPTPSIMPADGLQCRGEADADDLRSEDMSRRESDHDSQCEDLLMWRAEWGDAHEDIRTHIGAFITNPVHVDLLATRILKTIRHRSNGVQSREVAPSLDASISSSVAIDRFRKQAQSALQRQRLHALAEQLDDKDGLIDDLNRQLQRLNDEKLAVHRSLEGALRERRDLEGDLTEADNTIEDLNRKVQDLTEELRARRTDAGMRTAADERHTWESRLSARWRQQGGDRWPPSGRHDIAKEEETACAVVQLESENAALQCRLDAVVRQHDQDRHTYQEIKHKNDDLLRRIAEYEGVSSPRALTTEPRQPAALTCGRPSLHRELSDAVDAATPRAPPPENRQPRTEVDKAVQTDGEEKSGGGGGYLRLPRASEAARAELELWKKRALDAQMAHAEARQTITEQDKHLAQWGKRVQELESALDVAQRELADEQASMMRRKARCTPCVHQ</sequence>
<keyword evidence="1" id="KW-0175">Coiled coil</keyword>
<protein>
    <submittedName>
        <fullName evidence="3">Uncharacterized protein</fullName>
    </submittedName>
</protein>
<accession>A0A0G4FX52</accession>
<feature type="coiled-coil region" evidence="1">
    <location>
        <begin position="470"/>
        <end position="497"/>
    </location>
</feature>
<gene>
    <name evidence="3" type="ORF">Vbra_5999</name>
</gene>
<feature type="region of interest" description="Disordered" evidence="2">
    <location>
        <begin position="363"/>
        <end position="430"/>
    </location>
</feature>
<feature type="coiled-coil region" evidence="1">
    <location>
        <begin position="189"/>
        <end position="265"/>
    </location>
</feature>
<organism evidence="3 4">
    <name type="scientific">Vitrella brassicaformis (strain CCMP3155)</name>
    <dbReference type="NCBI Taxonomy" id="1169540"/>
    <lineage>
        <taxon>Eukaryota</taxon>
        <taxon>Sar</taxon>
        <taxon>Alveolata</taxon>
        <taxon>Colpodellida</taxon>
        <taxon>Vitrellaceae</taxon>
        <taxon>Vitrella</taxon>
    </lineage>
</organism>
<dbReference type="EMBL" id="CDMY01000520">
    <property type="protein sequence ID" value="CEM19837.1"/>
    <property type="molecule type" value="Genomic_DNA"/>
</dbReference>
<feature type="coiled-coil region" evidence="1">
    <location>
        <begin position="312"/>
        <end position="360"/>
    </location>
</feature>
<dbReference type="VEuPathDB" id="CryptoDB:Vbra_5999"/>
<reference evidence="3 4" key="1">
    <citation type="submission" date="2014-11" db="EMBL/GenBank/DDBJ databases">
        <authorList>
            <person name="Zhu J."/>
            <person name="Qi W."/>
            <person name="Song R."/>
        </authorList>
    </citation>
    <scope>NUCLEOTIDE SEQUENCE [LARGE SCALE GENOMIC DNA]</scope>
</reference>
<keyword evidence="4" id="KW-1185">Reference proteome</keyword>
<proteinExistence type="predicted"/>
<evidence type="ECO:0000313" key="4">
    <source>
        <dbReference type="Proteomes" id="UP000041254"/>
    </source>
</evidence>
<name>A0A0G4FX52_VITBC</name>
<feature type="region of interest" description="Disordered" evidence="2">
    <location>
        <begin position="20"/>
        <end position="79"/>
    </location>
</feature>
<feature type="compositionally biased region" description="Basic and acidic residues" evidence="2">
    <location>
        <begin position="404"/>
        <end position="422"/>
    </location>
</feature>
<evidence type="ECO:0000313" key="3">
    <source>
        <dbReference type="EMBL" id="CEM19837.1"/>
    </source>
</evidence>
<dbReference type="AlphaFoldDB" id="A0A0G4FX52"/>
<evidence type="ECO:0000256" key="2">
    <source>
        <dbReference type="SAM" id="MobiDB-lite"/>
    </source>
</evidence>